<dbReference type="AlphaFoldDB" id="A0A6L0WJR1"/>
<feature type="region of interest" description="Disordered" evidence="1">
    <location>
        <begin position="111"/>
        <end position="181"/>
    </location>
</feature>
<gene>
    <name evidence="2" type="ORF">LINF_080013000</name>
</gene>
<reference evidence="2" key="1">
    <citation type="submission" date="2020-06" db="EMBL/GenBank/DDBJ databases">
        <authorList>
            <person name="Gonzalez-de la Fuente S."/>
            <person name="Peiro-Pastor R."/>
            <person name="Rastrojo A."/>
            <person name="Moreno J."/>
            <person name="Carrasco-Ramiro F."/>
            <person name="Requena JM."/>
            <person name="Aguado B."/>
        </authorList>
    </citation>
    <scope>NUCLEOTIDE SEQUENCE</scope>
</reference>
<organism evidence="2 3">
    <name type="scientific">Leishmania infantum</name>
    <dbReference type="NCBI Taxonomy" id="5671"/>
    <lineage>
        <taxon>Eukaryota</taxon>
        <taxon>Discoba</taxon>
        <taxon>Euglenozoa</taxon>
        <taxon>Kinetoplastea</taxon>
        <taxon>Metakinetoplastina</taxon>
        <taxon>Trypanosomatida</taxon>
        <taxon>Trypanosomatidae</taxon>
        <taxon>Leishmaniinae</taxon>
        <taxon>Leishmania</taxon>
    </lineage>
</organism>
<feature type="compositionally biased region" description="Polar residues" evidence="1">
    <location>
        <begin position="221"/>
        <end position="236"/>
    </location>
</feature>
<dbReference type="Proteomes" id="UP000255414">
    <property type="component" value="Chromosome 8"/>
</dbReference>
<feature type="region of interest" description="Disordered" evidence="1">
    <location>
        <begin position="210"/>
        <end position="236"/>
    </location>
</feature>
<protein>
    <submittedName>
        <fullName evidence="2">Hypothetical_protein_-_conserved</fullName>
    </submittedName>
</protein>
<evidence type="ECO:0000313" key="2">
    <source>
        <dbReference type="EMBL" id="CAC9451700.1"/>
    </source>
</evidence>
<name>A0A6L0WJR1_LEIIN</name>
<evidence type="ECO:0000256" key="1">
    <source>
        <dbReference type="SAM" id="MobiDB-lite"/>
    </source>
</evidence>
<feature type="region of interest" description="Disordered" evidence="1">
    <location>
        <begin position="87"/>
        <end position="106"/>
    </location>
</feature>
<evidence type="ECO:0000313" key="3">
    <source>
        <dbReference type="Proteomes" id="UP000255414"/>
    </source>
</evidence>
<feature type="region of interest" description="Disordered" evidence="1">
    <location>
        <begin position="1"/>
        <end position="50"/>
    </location>
</feature>
<sequence>MPDDRRRSSRTDGALVAHRPDDSASPVERRMRVDPRTHTKSLYQRGPDGSEMYASYYNSNDDPTFQERFNRHNNGNAFVQSAQFTYVSHGCGGGRNPGVVKERQRPVVVEEPLGADKHEASTDSGNNANVYANHRDKGKRRTSKQDPIVEEPDGENDYNDADSRAHRRSGKKGERSSHPDALEFWRDPWGMESMMAEMMQPPLGFGDAFPFTSRRAPAQGRQKSPSASDESKWQLSPYSRGGVMGGPFTGDFFGTGGPESPFRMMEAMQYHMHKQRAAMFGGVDPFARFM</sequence>
<feature type="compositionally biased region" description="Basic and acidic residues" evidence="1">
    <location>
        <begin position="1"/>
        <end position="10"/>
    </location>
</feature>
<feature type="compositionally biased region" description="Acidic residues" evidence="1">
    <location>
        <begin position="148"/>
        <end position="160"/>
    </location>
</feature>
<dbReference type="EMBL" id="LR812941">
    <property type="protein sequence ID" value="CAC9451700.1"/>
    <property type="molecule type" value="Genomic_DNA"/>
</dbReference>
<accession>A0A6L0WJR1</accession>
<feature type="compositionally biased region" description="Basic and acidic residues" evidence="1">
    <location>
        <begin position="171"/>
        <end position="181"/>
    </location>
</feature>
<proteinExistence type="predicted"/>
<dbReference type="OMA" id="ESPFRMM"/>
<feature type="compositionally biased region" description="Basic and acidic residues" evidence="1">
    <location>
        <begin position="18"/>
        <end position="37"/>
    </location>
</feature>